<proteinExistence type="predicted"/>
<gene>
    <name evidence="1" type="ORF">Q9291_03475</name>
</gene>
<reference evidence="2" key="1">
    <citation type="journal article" date="2019" name="Int. J. Syst. Evol. Microbiol.">
        <title>The Global Catalogue of Microorganisms (GCM) 10K type strain sequencing project: providing services to taxonomists for standard genome sequencing and annotation.</title>
        <authorList>
            <consortium name="The Broad Institute Genomics Platform"/>
            <consortium name="The Broad Institute Genome Sequencing Center for Infectious Disease"/>
            <person name="Wu L."/>
            <person name="Ma J."/>
        </authorList>
    </citation>
    <scope>NUCLEOTIDE SEQUENCE [LARGE SCALE GENOMIC DNA]</scope>
    <source>
        <strain evidence="2">VKM B-3159</strain>
    </source>
</reference>
<dbReference type="Proteomes" id="UP001225906">
    <property type="component" value="Unassembled WGS sequence"/>
</dbReference>
<protein>
    <recommendedName>
        <fullName evidence="3">GspL cytoplasmic actin-ATPase-like domain-containing protein</fullName>
    </recommendedName>
</protein>
<accession>A0ABT9JQS8</accession>
<dbReference type="EMBL" id="JAVCAP010000004">
    <property type="protein sequence ID" value="MDP8566903.1"/>
    <property type="molecule type" value="Genomic_DNA"/>
</dbReference>
<name>A0ABT9JQS8_9PROT</name>
<evidence type="ECO:0008006" key="3">
    <source>
        <dbReference type="Google" id="ProtNLM"/>
    </source>
</evidence>
<evidence type="ECO:0000313" key="1">
    <source>
        <dbReference type="EMBL" id="MDP8566903.1"/>
    </source>
</evidence>
<evidence type="ECO:0000313" key="2">
    <source>
        <dbReference type="Proteomes" id="UP001225906"/>
    </source>
</evidence>
<comment type="caution">
    <text evidence="1">The sequence shown here is derived from an EMBL/GenBank/DDBJ whole genome shotgun (WGS) entry which is preliminary data.</text>
</comment>
<keyword evidence="2" id="KW-1185">Reference proteome</keyword>
<organism evidence="1 2">
    <name type="scientific">Methylophilus aquaticus</name>
    <dbReference type="NCBI Taxonomy" id="1971610"/>
    <lineage>
        <taxon>Bacteria</taxon>
        <taxon>Pseudomonadati</taxon>
        <taxon>Pseudomonadota</taxon>
        <taxon>Betaproteobacteria</taxon>
        <taxon>Nitrosomonadales</taxon>
        <taxon>Methylophilaceae</taxon>
        <taxon>Methylophilus</taxon>
    </lineage>
</organism>
<dbReference type="RefSeq" id="WP_306388602.1">
    <property type="nucleotide sequence ID" value="NZ_JAVCAP010000004.1"/>
</dbReference>
<sequence length="310" mass="35136">MLHHYPDPGIDSTPSDSRYWWRAWTQPELRVVVCANGIEVFLSSRDWRQGWQPVLLARQPIPCTAQQTGFWPEEVVWTTLAQILAHLPVFMQSQTRRSGLHVVVIVSNQFVRWLVAPWQGDVLRKSEREAYCLHLMQQHFGESMQDWQISSQPARYGEHALLNALPPGLVARLQALFAEHGLSLGAIYPAWMLSANQALHGIRQQRLPESGWVICRESNGLTIACLQQGQWLSINTLPLASEPQWPSVVQHSLLRAQVLYPERQLVNVLVAEADAPEVHEVLGEAFHVIGLSTHTRSGTEVRMPLRKRAA</sequence>